<dbReference type="OMA" id="AQCKEHA"/>
<dbReference type="InterPro" id="IPR000225">
    <property type="entry name" value="Armadillo"/>
</dbReference>
<dbReference type="GO" id="GO:0005737">
    <property type="term" value="C:cytoplasm"/>
    <property type="evidence" value="ECO:0000318"/>
    <property type="project" value="GO_Central"/>
</dbReference>
<dbReference type="PANTHER" id="PTHR23315">
    <property type="entry name" value="U BOX DOMAIN-CONTAINING"/>
    <property type="match status" value="1"/>
</dbReference>
<dbReference type="OrthoDB" id="3245100at2759"/>
<keyword evidence="4" id="KW-1185">Reference proteome</keyword>
<dbReference type="RefSeq" id="XP_016450573.1">
    <property type="nucleotide sequence ID" value="XM_016595087.1"/>
</dbReference>
<keyword evidence="2" id="KW-0833">Ubl conjugation pathway</keyword>
<protein>
    <submittedName>
        <fullName evidence="5">U-box domain-containing protein 45</fullName>
    </submittedName>
    <submittedName>
        <fullName evidence="5">U-box domain-containing protein 7</fullName>
    </submittedName>
</protein>
<evidence type="ECO:0000256" key="1">
    <source>
        <dbReference type="ARBA" id="ARBA00022737"/>
    </source>
</evidence>
<organism evidence="4 5">
    <name type="scientific">Nicotiana tabacum</name>
    <name type="common">Common tobacco</name>
    <dbReference type="NCBI Taxonomy" id="4097"/>
    <lineage>
        <taxon>Eukaryota</taxon>
        <taxon>Viridiplantae</taxon>
        <taxon>Streptophyta</taxon>
        <taxon>Embryophyta</taxon>
        <taxon>Tracheophyta</taxon>
        <taxon>Spermatophyta</taxon>
        <taxon>Magnoliopsida</taxon>
        <taxon>eudicotyledons</taxon>
        <taxon>Gunneridae</taxon>
        <taxon>Pentapetalae</taxon>
        <taxon>asterids</taxon>
        <taxon>lamiids</taxon>
        <taxon>Solanales</taxon>
        <taxon>Solanaceae</taxon>
        <taxon>Nicotianoideae</taxon>
        <taxon>Nicotianeae</taxon>
        <taxon>Nicotiana</taxon>
    </lineage>
</organism>
<evidence type="ECO:0000313" key="5">
    <source>
        <dbReference type="RefSeq" id="XP_016450573.1"/>
    </source>
</evidence>
<dbReference type="SMR" id="A0A1S3YF00"/>
<dbReference type="SUPFAM" id="SSF48371">
    <property type="entry name" value="ARM repeat"/>
    <property type="match status" value="1"/>
</dbReference>
<feature type="repeat" description="ARM" evidence="3">
    <location>
        <begin position="122"/>
        <end position="169"/>
    </location>
</feature>
<feature type="repeat" description="ARM" evidence="3">
    <location>
        <begin position="39"/>
        <end position="81"/>
    </location>
</feature>
<reference evidence="5" key="2">
    <citation type="submission" date="2025-08" db="UniProtKB">
        <authorList>
            <consortium name="RefSeq"/>
        </authorList>
    </citation>
    <scope>IDENTIFICATION</scope>
    <source>
        <tissue evidence="5">Leaf</tissue>
    </source>
</reference>
<dbReference type="KEGG" id="nta:107775358"/>
<proteinExistence type="predicted"/>
<dbReference type="Proteomes" id="UP000790787">
    <property type="component" value="Chromosome 17"/>
</dbReference>
<reference evidence="4" key="1">
    <citation type="journal article" date="2014" name="Nat. Commun.">
        <title>The tobacco genome sequence and its comparison with those of tomato and potato.</title>
        <authorList>
            <person name="Sierro N."/>
            <person name="Battey J.N."/>
            <person name="Ouadi S."/>
            <person name="Bakaher N."/>
            <person name="Bovet L."/>
            <person name="Willig A."/>
            <person name="Goepfert S."/>
            <person name="Peitsch M.C."/>
            <person name="Ivanov N.V."/>
        </authorList>
    </citation>
    <scope>NUCLEOTIDE SEQUENCE [LARGE SCALE GENOMIC DNA]</scope>
</reference>
<evidence type="ECO:0000313" key="4">
    <source>
        <dbReference type="Proteomes" id="UP000790787"/>
    </source>
</evidence>
<dbReference type="Gene3D" id="1.25.10.10">
    <property type="entry name" value="Leucine-rich Repeat Variant"/>
    <property type="match status" value="2"/>
</dbReference>
<dbReference type="InterPro" id="IPR011989">
    <property type="entry name" value="ARM-like"/>
</dbReference>
<keyword evidence="1" id="KW-0677">Repeat</keyword>
<dbReference type="STRING" id="4097.A0A1S3YF00"/>
<dbReference type="GO" id="GO:0005634">
    <property type="term" value="C:nucleus"/>
    <property type="evidence" value="ECO:0000318"/>
    <property type="project" value="GO_Central"/>
</dbReference>
<evidence type="ECO:0000256" key="2">
    <source>
        <dbReference type="ARBA" id="ARBA00022786"/>
    </source>
</evidence>
<dbReference type="PANTHER" id="PTHR23315:SF120">
    <property type="entry name" value="ARM REPEAT SUPERFAMILY PROTEIN"/>
    <property type="match status" value="1"/>
</dbReference>
<dbReference type="AlphaFoldDB" id="A0A1S3YF00"/>
<dbReference type="SMART" id="SM00185">
    <property type="entry name" value="ARM"/>
    <property type="match status" value="4"/>
</dbReference>
<dbReference type="Pfam" id="PF00514">
    <property type="entry name" value="Arm"/>
    <property type="match status" value="1"/>
</dbReference>
<dbReference type="PROSITE" id="PS50176">
    <property type="entry name" value="ARM_REPEAT"/>
    <property type="match status" value="2"/>
</dbReference>
<dbReference type="InterPro" id="IPR016024">
    <property type="entry name" value="ARM-type_fold"/>
</dbReference>
<dbReference type="PaxDb" id="4097-A0A1S3YF00"/>
<gene>
    <name evidence="5" type="primary">LOC107775358</name>
</gene>
<accession>A0A1S3YF00</accession>
<name>A0A1S3YF00_TOBAC</name>
<evidence type="ECO:0000256" key="3">
    <source>
        <dbReference type="PROSITE-ProRule" id="PRU00259"/>
    </source>
</evidence>
<dbReference type="GeneID" id="107775358"/>
<sequence length="337" mass="36759">MEEMVVEALLFGDRQAQLLAARQLGQFSSKQRHKIVEKGIVPPLILMLSTNDYEVIEAALFALLSIAFRSERNKILIAKSGAIPVLLDVLQCENELLVELGVAALLTLSSCASNKLEIAASGTIPLLLELLNSQAYNSMSLQANLDILSILHNLSTCHQLIPSIVSSGGVATLLGLISLASETKTEGEVIVEKAMVLLENIVSLSRIGLEEAAGTDGAIQCLVEAMEEGSRQCKEDAVAILLLICESCRERYRGMILREGAMAELLQLSVDGTRRARDNAKRLLLLLRDRSHCSPKNKQPKNILLLEHVMRQIEQGVGERAGMSVALLEEMISKLRT</sequence>
<dbReference type="RefSeq" id="XP_016450573.1">
    <property type="nucleotide sequence ID" value="XM_016595087.2"/>
</dbReference>